<dbReference type="Gene3D" id="3.30.420.10">
    <property type="entry name" value="Ribonuclease H-like superfamily/Ribonuclease H"/>
    <property type="match status" value="1"/>
</dbReference>
<keyword evidence="3" id="KW-1185">Reference proteome</keyword>
<reference evidence="2 3" key="1">
    <citation type="journal article" date="2019" name="Commun. Biol.">
        <title>The bagworm genome reveals a unique fibroin gene that provides high tensile strength.</title>
        <authorList>
            <person name="Kono N."/>
            <person name="Nakamura H."/>
            <person name="Ohtoshi R."/>
            <person name="Tomita M."/>
            <person name="Numata K."/>
            <person name="Arakawa K."/>
        </authorList>
    </citation>
    <scope>NUCLEOTIDE SEQUENCE [LARGE SCALE GENOMIC DNA]</scope>
</reference>
<dbReference type="InterPro" id="IPR036397">
    <property type="entry name" value="RNaseH_sf"/>
</dbReference>
<dbReference type="OrthoDB" id="5978043at2759"/>
<protein>
    <submittedName>
        <fullName evidence="2">Uncharacterized protein K02A2.6</fullName>
    </submittedName>
</protein>
<dbReference type="EMBL" id="BGZK01000525">
    <property type="protein sequence ID" value="GBP48465.1"/>
    <property type="molecule type" value="Genomic_DNA"/>
</dbReference>
<evidence type="ECO:0000313" key="2">
    <source>
        <dbReference type="EMBL" id="GBP48465.1"/>
    </source>
</evidence>
<organism evidence="2 3">
    <name type="scientific">Eumeta variegata</name>
    <name type="common">Bagworm moth</name>
    <name type="synonym">Eumeta japonica</name>
    <dbReference type="NCBI Taxonomy" id="151549"/>
    <lineage>
        <taxon>Eukaryota</taxon>
        <taxon>Metazoa</taxon>
        <taxon>Ecdysozoa</taxon>
        <taxon>Arthropoda</taxon>
        <taxon>Hexapoda</taxon>
        <taxon>Insecta</taxon>
        <taxon>Pterygota</taxon>
        <taxon>Neoptera</taxon>
        <taxon>Endopterygota</taxon>
        <taxon>Lepidoptera</taxon>
        <taxon>Glossata</taxon>
        <taxon>Ditrysia</taxon>
        <taxon>Tineoidea</taxon>
        <taxon>Psychidae</taxon>
        <taxon>Oiketicinae</taxon>
        <taxon>Eumeta</taxon>
    </lineage>
</organism>
<accession>A0A4C1WEB2</accession>
<feature type="domain" description="Integrase catalytic" evidence="1">
    <location>
        <begin position="17"/>
        <end position="113"/>
    </location>
</feature>
<dbReference type="AlphaFoldDB" id="A0A4C1WEB2"/>
<dbReference type="InterPro" id="IPR012337">
    <property type="entry name" value="RNaseH-like_sf"/>
</dbReference>
<dbReference type="GO" id="GO:0003676">
    <property type="term" value="F:nucleic acid binding"/>
    <property type="evidence" value="ECO:0007669"/>
    <property type="project" value="InterPro"/>
</dbReference>
<dbReference type="STRING" id="151549.A0A4C1WEB2"/>
<gene>
    <name evidence="2" type="ORF">EVAR_16133_1</name>
</gene>
<dbReference type="GO" id="GO:0015074">
    <property type="term" value="P:DNA integration"/>
    <property type="evidence" value="ECO:0007669"/>
    <property type="project" value="InterPro"/>
</dbReference>
<proteinExistence type="predicted"/>
<dbReference type="PANTHER" id="PTHR37984">
    <property type="entry name" value="PROTEIN CBG26694"/>
    <property type="match status" value="1"/>
</dbReference>
<dbReference type="Proteomes" id="UP000299102">
    <property type="component" value="Unassembled WGS sequence"/>
</dbReference>
<dbReference type="SUPFAM" id="SSF53098">
    <property type="entry name" value="Ribonuclease H-like"/>
    <property type="match status" value="1"/>
</dbReference>
<comment type="caution">
    <text evidence="2">The sequence shown here is derived from an EMBL/GenBank/DDBJ whole genome shotgun (WGS) entry which is preliminary data.</text>
</comment>
<dbReference type="PROSITE" id="PS50994">
    <property type="entry name" value="INTEGRASE"/>
    <property type="match status" value="1"/>
</dbReference>
<sequence length="113" mass="12825">MSQRPAPARAPLAAWPYAARPWVRIHLDMLSVAGDTHLVVVDAHSKWVEWASLADGACTEPVLRRFDEMLGRFELQRTIVIDNATPFTSARFHRYCEVNDIKKGHDFTVPPDI</sequence>
<dbReference type="InterPro" id="IPR001584">
    <property type="entry name" value="Integrase_cat-core"/>
</dbReference>
<evidence type="ECO:0000259" key="1">
    <source>
        <dbReference type="PROSITE" id="PS50994"/>
    </source>
</evidence>
<name>A0A4C1WEB2_EUMVA</name>
<dbReference type="PANTHER" id="PTHR37984:SF5">
    <property type="entry name" value="PROTEIN NYNRIN-LIKE"/>
    <property type="match status" value="1"/>
</dbReference>
<evidence type="ECO:0000313" key="3">
    <source>
        <dbReference type="Proteomes" id="UP000299102"/>
    </source>
</evidence>
<dbReference type="InterPro" id="IPR050951">
    <property type="entry name" value="Retrovirus_Pol_polyprotein"/>
</dbReference>